<keyword evidence="1" id="KW-0808">Transferase</keyword>
<dbReference type="RefSeq" id="WP_216838715.1">
    <property type="nucleotide sequence ID" value="NZ_JAFNJS010000007.1"/>
</dbReference>
<organism evidence="1 2">
    <name type="scientific">Falsiroseomonas tokyonensis</name>
    <dbReference type="NCBI Taxonomy" id="430521"/>
    <lineage>
        <taxon>Bacteria</taxon>
        <taxon>Pseudomonadati</taxon>
        <taxon>Pseudomonadota</taxon>
        <taxon>Alphaproteobacteria</taxon>
        <taxon>Acetobacterales</taxon>
        <taxon>Roseomonadaceae</taxon>
        <taxon>Falsiroseomonas</taxon>
    </lineage>
</organism>
<keyword evidence="1" id="KW-0328">Glycosyltransferase</keyword>
<evidence type="ECO:0000313" key="2">
    <source>
        <dbReference type="Proteomes" id="UP001595420"/>
    </source>
</evidence>
<dbReference type="Proteomes" id="UP001595420">
    <property type="component" value="Unassembled WGS sequence"/>
</dbReference>
<accession>A0ABV7BZW6</accession>
<gene>
    <name evidence="1" type="ORF">ACFOD3_22130</name>
</gene>
<dbReference type="EMBL" id="JBHRSB010000007">
    <property type="protein sequence ID" value="MFC3002614.1"/>
    <property type="molecule type" value="Genomic_DNA"/>
</dbReference>
<dbReference type="GO" id="GO:0016757">
    <property type="term" value="F:glycosyltransferase activity"/>
    <property type="evidence" value="ECO:0007669"/>
    <property type="project" value="UniProtKB-KW"/>
</dbReference>
<name>A0ABV7BZW6_9PROT</name>
<protein>
    <submittedName>
        <fullName evidence="1">Glycosyltransferase</fullName>
        <ecNumber evidence="1">2.4.-.-</ecNumber>
    </submittedName>
</protein>
<proteinExistence type="predicted"/>
<keyword evidence="2" id="KW-1185">Reference proteome</keyword>
<sequence length="418" mass="42936">MTAPAGRFVIADPGLNGPLGHHLSYSQAVAEAAQRAGLQPLVLAGRGFTGRLQGGRIPVQAVLGASYQTAGGGGLARRLAFGLAARLPAPLAGLVAPPLRELRRRLRRGDAVDPLGAELARALAALDPAPDDRLLLHSVSGANLHGVAMAPGFPSMQLLVVLRRMPAEMEADDPAPEPLPGLLRRLEARFGPALHLFADTEPLAAQFAALSGLPVRPVPLPVEVPPLAPRPIGQPPHVVFAGGARAEKGYAALPQAIAAVAGRARFTVQSGPVGSEADPLVQRAHRALRARADVTLIEQALDPADYAALLAEADLLLLPYDGPTYGARSSGILAEALALGLPAVVPAGCWMEQAAGPDRAVAIPAGTPAGRALAAALDRLPGLTRAAQQGAPAWRARHNADSLLQALLGRVNGATPSP</sequence>
<dbReference type="EC" id="2.4.-.-" evidence="1"/>
<evidence type="ECO:0000313" key="1">
    <source>
        <dbReference type="EMBL" id="MFC3002614.1"/>
    </source>
</evidence>
<reference evidence="2" key="1">
    <citation type="journal article" date="2019" name="Int. J. Syst. Evol. Microbiol.">
        <title>The Global Catalogue of Microorganisms (GCM) 10K type strain sequencing project: providing services to taxonomists for standard genome sequencing and annotation.</title>
        <authorList>
            <consortium name="The Broad Institute Genomics Platform"/>
            <consortium name="The Broad Institute Genome Sequencing Center for Infectious Disease"/>
            <person name="Wu L."/>
            <person name="Ma J."/>
        </authorList>
    </citation>
    <scope>NUCLEOTIDE SEQUENCE [LARGE SCALE GENOMIC DNA]</scope>
    <source>
        <strain evidence="2">CGMCC 1.16855</strain>
    </source>
</reference>
<comment type="caution">
    <text evidence="1">The sequence shown here is derived from an EMBL/GenBank/DDBJ whole genome shotgun (WGS) entry which is preliminary data.</text>
</comment>
<dbReference type="Pfam" id="PF13692">
    <property type="entry name" value="Glyco_trans_1_4"/>
    <property type="match status" value="1"/>
</dbReference>